<dbReference type="GO" id="GO:0005524">
    <property type="term" value="F:ATP binding"/>
    <property type="evidence" value="ECO:0007669"/>
    <property type="project" value="InterPro"/>
</dbReference>
<dbReference type="Gene3D" id="3.30.565.10">
    <property type="entry name" value="Histidine kinase-like ATPase, C-terminal domain"/>
    <property type="match status" value="1"/>
</dbReference>
<dbReference type="PANTHER" id="PTHR10073:SF12">
    <property type="entry name" value="DNA MISMATCH REPAIR PROTEIN MLH1"/>
    <property type="match status" value="1"/>
</dbReference>
<dbReference type="SMART" id="SM00853">
    <property type="entry name" value="MutL_C"/>
    <property type="match status" value="1"/>
</dbReference>
<dbReference type="STRING" id="525903.Taci_1030"/>
<dbReference type="eggNOG" id="COG0323">
    <property type="taxonomic scope" value="Bacteria"/>
</dbReference>
<dbReference type="AlphaFoldDB" id="D1B5H1"/>
<evidence type="ECO:0000256" key="4">
    <source>
        <dbReference type="HAMAP-Rule" id="MF_00149"/>
    </source>
</evidence>
<evidence type="ECO:0000256" key="5">
    <source>
        <dbReference type="SAM" id="MobiDB-lite"/>
    </source>
</evidence>
<feature type="domain" description="DNA mismatch repair protein S5" evidence="7">
    <location>
        <begin position="205"/>
        <end position="311"/>
    </location>
</feature>
<keyword evidence="2 4" id="KW-0227">DNA damage</keyword>
<dbReference type="SUPFAM" id="SSF54211">
    <property type="entry name" value="Ribosomal protein S5 domain 2-like"/>
    <property type="match status" value="1"/>
</dbReference>
<dbReference type="InterPro" id="IPR020667">
    <property type="entry name" value="DNA_mismatch_repair_MutL"/>
</dbReference>
<dbReference type="OrthoDB" id="9763467at2"/>
<dbReference type="HOGENOM" id="CLU_004131_4_2_0"/>
<protein>
    <recommendedName>
        <fullName evidence="4">DNA mismatch repair protein MutL</fullName>
    </recommendedName>
</protein>
<dbReference type="KEGG" id="tai:Taci_1030"/>
<dbReference type="RefSeq" id="WP_012869777.1">
    <property type="nucleotide sequence ID" value="NC_013522.1"/>
</dbReference>
<dbReference type="InterPro" id="IPR036890">
    <property type="entry name" value="HATPase_C_sf"/>
</dbReference>
<evidence type="ECO:0000256" key="2">
    <source>
        <dbReference type="ARBA" id="ARBA00022763"/>
    </source>
</evidence>
<evidence type="ECO:0000256" key="3">
    <source>
        <dbReference type="ARBA" id="ARBA00023204"/>
    </source>
</evidence>
<dbReference type="Gene3D" id="3.30.230.10">
    <property type="match status" value="1"/>
</dbReference>
<dbReference type="GO" id="GO:0030983">
    <property type="term" value="F:mismatched DNA binding"/>
    <property type="evidence" value="ECO:0007669"/>
    <property type="project" value="InterPro"/>
</dbReference>
<proteinExistence type="inferred from homology"/>
<dbReference type="Pfam" id="PF01119">
    <property type="entry name" value="DNA_mis_repair"/>
    <property type="match status" value="1"/>
</dbReference>
<evidence type="ECO:0000256" key="1">
    <source>
        <dbReference type="ARBA" id="ARBA00006082"/>
    </source>
</evidence>
<dbReference type="GO" id="GO:0032300">
    <property type="term" value="C:mismatch repair complex"/>
    <property type="evidence" value="ECO:0007669"/>
    <property type="project" value="InterPro"/>
</dbReference>
<dbReference type="GO" id="GO:0140664">
    <property type="term" value="F:ATP-dependent DNA damage sensor activity"/>
    <property type="evidence" value="ECO:0007669"/>
    <property type="project" value="InterPro"/>
</dbReference>
<reference evidence="8 9" key="1">
    <citation type="journal article" date="2009" name="Stand. Genomic Sci.">
        <title>Complete genome sequence of Thermanaerovibrio acidaminovorans type strain (Su883).</title>
        <authorList>
            <person name="Chovatia M."/>
            <person name="Sikorski J."/>
            <person name="Schroder M."/>
            <person name="Lapidus A."/>
            <person name="Nolan M."/>
            <person name="Tice H."/>
            <person name="Glavina Del Rio T."/>
            <person name="Copeland A."/>
            <person name="Cheng J.F."/>
            <person name="Lucas S."/>
            <person name="Chen F."/>
            <person name="Bruce D."/>
            <person name="Goodwin L."/>
            <person name="Pitluck S."/>
            <person name="Ivanova N."/>
            <person name="Mavromatis K."/>
            <person name="Ovchinnikova G."/>
            <person name="Pati A."/>
            <person name="Chen A."/>
            <person name="Palaniappan K."/>
            <person name="Land M."/>
            <person name="Hauser L."/>
            <person name="Chang Y.J."/>
            <person name="Jeffries C.D."/>
            <person name="Chain P."/>
            <person name="Saunders E."/>
            <person name="Detter J.C."/>
            <person name="Brettin T."/>
            <person name="Rohde M."/>
            <person name="Goker M."/>
            <person name="Spring S."/>
            <person name="Bristow J."/>
            <person name="Markowitz V."/>
            <person name="Hugenholtz P."/>
            <person name="Kyrpides N.C."/>
            <person name="Klenk H.P."/>
            <person name="Eisen J.A."/>
        </authorList>
    </citation>
    <scope>NUCLEOTIDE SEQUENCE [LARGE SCALE GENOMIC DNA]</scope>
    <source>
        <strain evidence="9">ATCC 49978 / DSM 6589 / Su883</strain>
    </source>
</reference>
<dbReference type="Pfam" id="PF08676">
    <property type="entry name" value="MutL_C"/>
    <property type="match status" value="1"/>
</dbReference>
<dbReference type="SMART" id="SM01340">
    <property type="entry name" value="DNA_mis_repair"/>
    <property type="match status" value="1"/>
</dbReference>
<dbReference type="InterPro" id="IPR014721">
    <property type="entry name" value="Ribsml_uS5_D2-typ_fold_subgr"/>
</dbReference>
<dbReference type="EnsemblBacteria" id="ACZ19262">
    <property type="protein sequence ID" value="ACZ19262"/>
    <property type="gene ID" value="Taci_1030"/>
</dbReference>
<dbReference type="InterPro" id="IPR042120">
    <property type="entry name" value="MutL_C_dimsub"/>
</dbReference>
<dbReference type="Proteomes" id="UP000002030">
    <property type="component" value="Chromosome"/>
</dbReference>
<dbReference type="InterPro" id="IPR002099">
    <property type="entry name" value="MutL/Mlh/PMS"/>
</dbReference>
<dbReference type="PANTHER" id="PTHR10073">
    <property type="entry name" value="DNA MISMATCH REPAIR PROTEIN MLH, PMS, MUTL"/>
    <property type="match status" value="1"/>
</dbReference>
<feature type="compositionally biased region" description="Basic and acidic residues" evidence="5">
    <location>
        <begin position="327"/>
        <end position="348"/>
    </location>
</feature>
<dbReference type="NCBIfam" id="TIGR00585">
    <property type="entry name" value="mutl"/>
    <property type="match status" value="1"/>
</dbReference>
<dbReference type="InterPro" id="IPR037198">
    <property type="entry name" value="MutL_C_sf"/>
</dbReference>
<organism evidence="8 9">
    <name type="scientific">Thermanaerovibrio acidaminovorans (strain ATCC 49978 / DSM 6589 / Su883)</name>
    <name type="common">Selenomonas acidaminovorans</name>
    <dbReference type="NCBI Taxonomy" id="525903"/>
    <lineage>
        <taxon>Bacteria</taxon>
        <taxon>Thermotogati</taxon>
        <taxon>Synergistota</taxon>
        <taxon>Synergistia</taxon>
        <taxon>Synergistales</taxon>
        <taxon>Synergistaceae</taxon>
        <taxon>Thermanaerovibrio</taxon>
    </lineage>
</organism>
<dbReference type="PROSITE" id="PS00058">
    <property type="entry name" value="DNA_MISMATCH_REPAIR_1"/>
    <property type="match status" value="1"/>
</dbReference>
<dbReference type="SUPFAM" id="SSF55874">
    <property type="entry name" value="ATPase domain of HSP90 chaperone/DNA topoisomerase II/histidine kinase"/>
    <property type="match status" value="1"/>
</dbReference>
<comment type="similarity">
    <text evidence="1 4">Belongs to the DNA mismatch repair MutL/HexB family.</text>
</comment>
<accession>D1B5H1</accession>
<sequence length="560" mass="61745">MELPPEVREKIAAGEVIERPLSVVKELLENSLDAGAKRVSVALSQGGKTSITVEDDGSGIPFEDLPLALTRHATSKIRSVDDLYGIRSLGFRGEALASICAVSRLEIRSRRMDQELGGLIIAEGGEIVLHERVPHPVGTVVKVEELFFNLPARRKFLKSPSAEVRRISQLLQEMSLVNFHRRIQLSSDGRRVFESPGFESPRDAARHLWGCDPKEGFMDHQGLSCHLLWSGSGEGRGNLCFFVNGRRIHDPSLRAAIQGASGTLGGDWVVFLVVPPEEVDVNVHPTKSEVRFKRPRDVFSLVHRGALSVIGGGLGLDGPPGQPIPPARDRRDEPPQVKSPSVEDRMPRLDGPSFGGPQDPAKRLVVGSPLAEMVSQVRYVGEAGRGYLIYEFPRGVIFLDPHAAEERITYEKIVRGSQGGTQVLAFPVEIPEGLAMSLEGLWGPLEDLGFRFDREGSGAMRMVGIPQHLSSFDVSPMEWLRWCSSGGDQEEGSGRQVKLLERMASRACRRSMKLGDSLDRDGARRLFEELLRCSVPQACPHGRSTFFVLPWEDIESRLGR</sequence>
<dbReference type="CDD" id="cd16926">
    <property type="entry name" value="HATPase_MutL-MLH-PMS-like"/>
    <property type="match status" value="1"/>
</dbReference>
<dbReference type="FunFam" id="3.30.565.10:FF:000003">
    <property type="entry name" value="DNA mismatch repair endonuclease MutL"/>
    <property type="match status" value="1"/>
</dbReference>
<name>D1B5H1_THEAS</name>
<dbReference type="InterPro" id="IPR042121">
    <property type="entry name" value="MutL_C_regsub"/>
</dbReference>
<evidence type="ECO:0000259" key="6">
    <source>
        <dbReference type="SMART" id="SM00853"/>
    </source>
</evidence>
<feature type="region of interest" description="Disordered" evidence="5">
    <location>
        <begin position="312"/>
        <end position="361"/>
    </location>
</feature>
<dbReference type="HAMAP" id="MF_00149">
    <property type="entry name" value="DNA_mis_repair"/>
    <property type="match status" value="1"/>
</dbReference>
<dbReference type="GO" id="GO:0006298">
    <property type="term" value="P:mismatch repair"/>
    <property type="evidence" value="ECO:0007669"/>
    <property type="project" value="UniProtKB-UniRule"/>
</dbReference>
<gene>
    <name evidence="4" type="primary">mutL</name>
    <name evidence="8" type="ordered locus">Taci_1030</name>
</gene>
<dbReference type="Gene3D" id="3.30.1370.100">
    <property type="entry name" value="MutL, C-terminal domain, regulatory subdomain"/>
    <property type="match status" value="1"/>
</dbReference>
<dbReference type="GO" id="GO:0016887">
    <property type="term" value="F:ATP hydrolysis activity"/>
    <property type="evidence" value="ECO:0007669"/>
    <property type="project" value="InterPro"/>
</dbReference>
<comment type="function">
    <text evidence="4">This protein is involved in the repair of mismatches in DNA. It is required for dam-dependent methyl-directed DNA mismatch repair. May act as a 'molecular matchmaker', a protein that promotes the formation of a stable complex between two or more DNA-binding proteins in an ATP-dependent manner without itself being part of a final effector complex.</text>
</comment>
<evidence type="ECO:0000313" key="8">
    <source>
        <dbReference type="EMBL" id="ACZ19262.1"/>
    </source>
</evidence>
<evidence type="ECO:0000259" key="7">
    <source>
        <dbReference type="SMART" id="SM01340"/>
    </source>
</evidence>
<dbReference type="Pfam" id="PF13589">
    <property type="entry name" value="HATPase_c_3"/>
    <property type="match status" value="1"/>
</dbReference>
<keyword evidence="3 4" id="KW-0234">DNA repair</keyword>
<keyword evidence="9" id="KW-1185">Reference proteome</keyword>
<feature type="domain" description="MutL C-terminal dimerisation" evidence="6">
    <location>
        <begin position="379"/>
        <end position="518"/>
    </location>
</feature>
<dbReference type="InterPro" id="IPR020568">
    <property type="entry name" value="Ribosomal_Su5_D2-typ_SF"/>
</dbReference>
<dbReference type="PATRIC" id="fig|525903.6.peg.1028"/>
<dbReference type="CDD" id="cd00782">
    <property type="entry name" value="MutL_Trans"/>
    <property type="match status" value="1"/>
</dbReference>
<dbReference type="Gene3D" id="3.30.1540.20">
    <property type="entry name" value="MutL, C-terminal domain, dimerisation subdomain"/>
    <property type="match status" value="1"/>
</dbReference>
<dbReference type="InterPro" id="IPR038973">
    <property type="entry name" value="MutL/Mlh/Pms-like"/>
</dbReference>
<dbReference type="InterPro" id="IPR014762">
    <property type="entry name" value="DNA_mismatch_repair_CS"/>
</dbReference>
<evidence type="ECO:0000313" key="9">
    <source>
        <dbReference type="Proteomes" id="UP000002030"/>
    </source>
</evidence>
<dbReference type="SUPFAM" id="SSF118116">
    <property type="entry name" value="DNA mismatch repair protein MutL"/>
    <property type="match status" value="1"/>
</dbReference>
<dbReference type="InterPro" id="IPR013507">
    <property type="entry name" value="DNA_mismatch_S5_2-like"/>
</dbReference>
<dbReference type="EMBL" id="CP001818">
    <property type="protein sequence ID" value="ACZ19262.1"/>
    <property type="molecule type" value="Genomic_DNA"/>
</dbReference>
<dbReference type="InterPro" id="IPR014790">
    <property type="entry name" value="MutL_C"/>
</dbReference>